<organism evidence="1 2">
    <name type="scientific">Aspergillus lentulus</name>
    <dbReference type="NCBI Taxonomy" id="293939"/>
    <lineage>
        <taxon>Eukaryota</taxon>
        <taxon>Fungi</taxon>
        <taxon>Dikarya</taxon>
        <taxon>Ascomycota</taxon>
        <taxon>Pezizomycotina</taxon>
        <taxon>Eurotiomycetes</taxon>
        <taxon>Eurotiomycetidae</taxon>
        <taxon>Eurotiales</taxon>
        <taxon>Aspergillaceae</taxon>
        <taxon>Aspergillus</taxon>
        <taxon>Aspergillus subgen. Fumigati</taxon>
    </lineage>
</organism>
<name>A0ABQ0ZUU4_ASPLE</name>
<gene>
    <name evidence="1" type="ORF">IFM60648_01428</name>
</gene>
<reference evidence="1 2" key="1">
    <citation type="submission" date="2020-01" db="EMBL/GenBank/DDBJ databases">
        <title>Draft genome sequence of Aspergillus lentulus IFM 60648.</title>
        <authorList>
            <person name="Takahashi H."/>
            <person name="Yaguchi T."/>
        </authorList>
    </citation>
    <scope>NUCLEOTIDE SEQUENCE [LARGE SCALE GENOMIC DNA]</scope>
    <source>
        <strain evidence="1 2">IFM 60648</strain>
    </source>
</reference>
<dbReference type="Proteomes" id="UP000465220">
    <property type="component" value="Unassembled WGS sequence"/>
</dbReference>
<accession>A0ABQ0ZUU4</accession>
<protein>
    <submittedName>
        <fullName evidence="1">Uncharacterized protein</fullName>
    </submittedName>
</protein>
<keyword evidence="2" id="KW-1185">Reference proteome</keyword>
<evidence type="ECO:0000313" key="1">
    <source>
        <dbReference type="EMBL" id="GFF64905.1"/>
    </source>
</evidence>
<comment type="caution">
    <text evidence="1">The sequence shown here is derived from an EMBL/GenBank/DDBJ whole genome shotgun (WGS) entry which is preliminary data.</text>
</comment>
<dbReference type="EMBL" id="BLKI01000005">
    <property type="protein sequence ID" value="GFF64905.1"/>
    <property type="molecule type" value="Genomic_DNA"/>
</dbReference>
<sequence>MSHLYTSGIGLNMTSYLQWSGPPSGYNLPTNYTFNRLDAMVFGTNPWQSSLRWWRHCKLRRFIYVWKPNFLNITVIKDSSYPDALVISSVVTEQNGEPLHTLILPGTLGTPFVLECAYGGNQFQASISLTDRVPPFQVNKIVDHGPQLTAKAKWQLSNVTHNYIYDGHGDPGGMLKASLLLDITMAVNS</sequence>
<proteinExistence type="predicted"/>
<evidence type="ECO:0000313" key="2">
    <source>
        <dbReference type="Proteomes" id="UP000465220"/>
    </source>
</evidence>